<dbReference type="EMBL" id="CP031358">
    <property type="protein sequence ID" value="AXK44102.1"/>
    <property type="molecule type" value="Genomic_DNA"/>
</dbReference>
<organism evidence="1 2">
    <name type="scientific">Erythrobacter aureus</name>
    <dbReference type="NCBI Taxonomy" id="2182384"/>
    <lineage>
        <taxon>Bacteria</taxon>
        <taxon>Pseudomonadati</taxon>
        <taxon>Pseudomonadota</taxon>
        <taxon>Alphaproteobacteria</taxon>
        <taxon>Sphingomonadales</taxon>
        <taxon>Erythrobacteraceae</taxon>
        <taxon>Erythrobacter/Porphyrobacter group</taxon>
        <taxon>Erythrobacter</taxon>
    </lineage>
</organism>
<gene>
    <name evidence="1" type="ORF">DVR09_16755</name>
</gene>
<name>A0A345YJK0_9SPHN</name>
<keyword evidence="1" id="KW-0614">Plasmid</keyword>
<dbReference type="KEGG" id="err:DVR09_16755"/>
<evidence type="ECO:0000313" key="1">
    <source>
        <dbReference type="EMBL" id="AXK44102.1"/>
    </source>
</evidence>
<dbReference type="RefSeq" id="WP_115418415.1">
    <property type="nucleotide sequence ID" value="NZ_CP031358.1"/>
</dbReference>
<proteinExistence type="predicted"/>
<evidence type="ECO:0000313" key="2">
    <source>
        <dbReference type="Proteomes" id="UP000254508"/>
    </source>
</evidence>
<geneLocation type="plasmid" evidence="1 2">
    <name>unnamed</name>
</geneLocation>
<keyword evidence="2" id="KW-1185">Reference proteome</keyword>
<protein>
    <submittedName>
        <fullName evidence="1">Uncharacterized protein</fullName>
    </submittedName>
</protein>
<sequence>MSWILVPLQYLYLIWRAQANIAKANAAAGKPNHNRLLKKAVKAINACESMQVQFPEVTNRIDIARNEEALRFEIKK</sequence>
<dbReference type="Proteomes" id="UP000254508">
    <property type="component" value="Plasmid unnamed"/>
</dbReference>
<accession>A0A345YJK0</accession>
<dbReference type="AlphaFoldDB" id="A0A345YJK0"/>
<reference evidence="1 2" key="1">
    <citation type="submission" date="2018-07" db="EMBL/GenBank/DDBJ databases">
        <title>Genome sequence of Erythrobacter strain YH-07, an antagonistic bacterium isolated from Yellow Sea.</title>
        <authorList>
            <person name="Tang T."/>
            <person name="Liu Q."/>
            <person name="Sun X."/>
        </authorList>
    </citation>
    <scope>NUCLEOTIDE SEQUENCE [LARGE SCALE GENOMIC DNA]</scope>
    <source>
        <strain evidence="1 2">YH-07</strain>
        <plasmid evidence="1 2">unnamed</plasmid>
    </source>
</reference>